<dbReference type="Pfam" id="PF03466">
    <property type="entry name" value="LysR_substrate"/>
    <property type="match status" value="1"/>
</dbReference>
<evidence type="ECO:0000256" key="1">
    <source>
        <dbReference type="ARBA" id="ARBA00009437"/>
    </source>
</evidence>
<dbReference type="Pfam" id="PF00126">
    <property type="entry name" value="HTH_1"/>
    <property type="match status" value="1"/>
</dbReference>
<protein>
    <recommendedName>
        <fullName evidence="5">HTH-type transcriptional regulator CbbR</fullName>
    </recommendedName>
    <alternativeName>
        <fullName evidence="6">RuBisCO operon transcriptional regulator</fullName>
    </alternativeName>
</protein>
<dbReference type="Gene3D" id="1.10.10.10">
    <property type="entry name" value="Winged helix-like DNA-binding domain superfamily/Winged helix DNA-binding domain"/>
    <property type="match status" value="1"/>
</dbReference>
<dbReference type="PRINTS" id="PR00039">
    <property type="entry name" value="HTHLYSR"/>
</dbReference>
<dbReference type="Gene3D" id="3.40.190.10">
    <property type="entry name" value="Periplasmic binding protein-like II"/>
    <property type="match status" value="2"/>
</dbReference>
<sequence>MRHTTLKQLRSLAAVIRTGTVTAASSELNVTPPAITAQVKALEDLVGLPLIERVGDRFRPTAAGDEIATTLARIEALLGECSDALAELKEAGSGAVSIGVVSTAKYFAPRAIAAFRRERPRVEIRLMVGNREETLAALRNYEIDLAIMGRPPREFEVESQVIGDHPQVIVAPPDHPLAGRRAIQPAELAGETFLVREDGSGTRSSFEAFMGEAYVGAPPREIEMASNETIKQAVMAGLGISFISAHTVAFEVESGRLAILDVVGLPIVRHWFMVRRTDKRLLPAALALRQFWATRGADFLPKVPGIG</sequence>
<evidence type="ECO:0000259" key="7">
    <source>
        <dbReference type="PROSITE" id="PS50931"/>
    </source>
</evidence>
<dbReference type="InterPro" id="IPR036390">
    <property type="entry name" value="WH_DNA-bd_sf"/>
</dbReference>
<proteinExistence type="inferred from homology"/>
<comment type="caution">
    <text evidence="8">The sequence shown here is derived from an EMBL/GenBank/DDBJ whole genome shotgun (WGS) entry which is preliminary data.</text>
</comment>
<feature type="domain" description="HTH lysR-type" evidence="7">
    <location>
        <begin position="4"/>
        <end position="61"/>
    </location>
</feature>
<dbReference type="EMBL" id="SNXY01000006">
    <property type="protein sequence ID" value="TDP87740.1"/>
    <property type="molecule type" value="Genomic_DNA"/>
</dbReference>
<organism evidence="8 9">
    <name type="scientific">Oharaeibacter diazotrophicus</name>
    <dbReference type="NCBI Taxonomy" id="1920512"/>
    <lineage>
        <taxon>Bacteria</taxon>
        <taxon>Pseudomonadati</taxon>
        <taxon>Pseudomonadota</taxon>
        <taxon>Alphaproteobacteria</taxon>
        <taxon>Hyphomicrobiales</taxon>
        <taxon>Pleomorphomonadaceae</taxon>
        <taxon>Oharaeibacter</taxon>
    </lineage>
</organism>
<reference evidence="8 9" key="1">
    <citation type="submission" date="2019-03" db="EMBL/GenBank/DDBJ databases">
        <title>Genomic Encyclopedia of Type Strains, Phase IV (KMG-IV): sequencing the most valuable type-strain genomes for metagenomic binning, comparative biology and taxonomic classification.</title>
        <authorList>
            <person name="Goeker M."/>
        </authorList>
    </citation>
    <scope>NUCLEOTIDE SEQUENCE [LARGE SCALE GENOMIC DNA]</scope>
    <source>
        <strain evidence="8 9">DSM 102969</strain>
    </source>
</reference>
<dbReference type="PANTHER" id="PTHR30126:SF5">
    <property type="entry name" value="HTH-TYPE TRANSCRIPTIONAL ACTIVATOR CMPR"/>
    <property type="match status" value="1"/>
</dbReference>
<evidence type="ECO:0000256" key="5">
    <source>
        <dbReference type="ARBA" id="ARBA00039279"/>
    </source>
</evidence>
<evidence type="ECO:0000256" key="4">
    <source>
        <dbReference type="ARBA" id="ARBA00023163"/>
    </source>
</evidence>
<comment type="similarity">
    <text evidence="1">Belongs to the LysR transcriptional regulatory family.</text>
</comment>
<evidence type="ECO:0000313" key="8">
    <source>
        <dbReference type="EMBL" id="TDP87740.1"/>
    </source>
</evidence>
<accession>A0A4R6RME9</accession>
<dbReference type="SUPFAM" id="SSF53850">
    <property type="entry name" value="Periplasmic binding protein-like II"/>
    <property type="match status" value="1"/>
</dbReference>
<gene>
    <name evidence="8" type="ORF">EDD54_1639</name>
</gene>
<evidence type="ECO:0000313" key="9">
    <source>
        <dbReference type="Proteomes" id="UP000294547"/>
    </source>
</evidence>
<dbReference type="InterPro" id="IPR036388">
    <property type="entry name" value="WH-like_DNA-bd_sf"/>
</dbReference>
<dbReference type="Proteomes" id="UP000294547">
    <property type="component" value="Unassembled WGS sequence"/>
</dbReference>
<keyword evidence="3 8" id="KW-0238">DNA-binding</keyword>
<evidence type="ECO:0000256" key="3">
    <source>
        <dbReference type="ARBA" id="ARBA00023125"/>
    </source>
</evidence>
<evidence type="ECO:0000256" key="2">
    <source>
        <dbReference type="ARBA" id="ARBA00023015"/>
    </source>
</evidence>
<dbReference type="PANTHER" id="PTHR30126">
    <property type="entry name" value="HTH-TYPE TRANSCRIPTIONAL REGULATOR"/>
    <property type="match status" value="1"/>
</dbReference>
<dbReference type="CDD" id="cd08419">
    <property type="entry name" value="PBP2_CbbR_RubisCO_like"/>
    <property type="match status" value="1"/>
</dbReference>
<dbReference type="InterPro" id="IPR005119">
    <property type="entry name" value="LysR_subst-bd"/>
</dbReference>
<dbReference type="PROSITE" id="PS50931">
    <property type="entry name" value="HTH_LYSR"/>
    <property type="match status" value="1"/>
</dbReference>
<dbReference type="AlphaFoldDB" id="A0A4R6RME9"/>
<name>A0A4R6RME9_9HYPH</name>
<dbReference type="SUPFAM" id="SSF46785">
    <property type="entry name" value="Winged helix' DNA-binding domain"/>
    <property type="match status" value="1"/>
</dbReference>
<keyword evidence="2" id="KW-0805">Transcription regulation</keyword>
<dbReference type="GO" id="GO:0003700">
    <property type="term" value="F:DNA-binding transcription factor activity"/>
    <property type="evidence" value="ECO:0007669"/>
    <property type="project" value="InterPro"/>
</dbReference>
<dbReference type="RefSeq" id="WP_126541542.1">
    <property type="nucleotide sequence ID" value="NZ_BSPM01000008.1"/>
</dbReference>
<dbReference type="GO" id="GO:0000976">
    <property type="term" value="F:transcription cis-regulatory region binding"/>
    <property type="evidence" value="ECO:0007669"/>
    <property type="project" value="TreeGrafter"/>
</dbReference>
<keyword evidence="4" id="KW-0804">Transcription</keyword>
<evidence type="ECO:0000256" key="6">
    <source>
        <dbReference type="ARBA" id="ARBA00043141"/>
    </source>
</evidence>
<keyword evidence="9" id="KW-1185">Reference proteome</keyword>
<dbReference type="OrthoDB" id="7840053at2"/>
<dbReference type="InterPro" id="IPR000847">
    <property type="entry name" value="LysR_HTH_N"/>
</dbReference>